<dbReference type="eggNOG" id="ENOG50314JJ">
    <property type="taxonomic scope" value="Bacteria"/>
</dbReference>
<accession>G5SMX3</accession>
<dbReference type="InterPro" id="IPR025050">
    <property type="entry name" value="TraL_transposon"/>
</dbReference>
<proteinExistence type="predicted"/>
<organism evidence="2 3">
    <name type="scientific">Paraprevotella clara YIT 11840</name>
    <dbReference type="NCBI Taxonomy" id="762968"/>
    <lineage>
        <taxon>Bacteria</taxon>
        <taxon>Pseudomonadati</taxon>
        <taxon>Bacteroidota</taxon>
        <taxon>Bacteroidia</taxon>
        <taxon>Bacteroidales</taxon>
        <taxon>Prevotellaceae</taxon>
        <taxon>Paraprevotella</taxon>
    </lineage>
</organism>
<keyword evidence="1" id="KW-1133">Transmembrane helix</keyword>
<sequence length="112" mass="12618">MKKTIKRITGWRDALEGRLRERLESLSPKARLTTVLVMFSLFAAGCLVMLAAAVCDFGKGKGQRLEMEHIEKLELPSRERGIVPYDYDTEVPDCETEAGMIPAEKLVAYEVE</sequence>
<dbReference type="Proteomes" id="UP000003598">
    <property type="component" value="Unassembled WGS sequence"/>
</dbReference>
<dbReference type="RefSeq" id="WP_008617866.1">
    <property type="nucleotide sequence ID" value="NZ_JH376586.1"/>
</dbReference>
<keyword evidence="3" id="KW-1185">Reference proteome</keyword>
<dbReference type="HOGENOM" id="CLU_2143424_0_0_10"/>
<name>G5SMX3_9BACT</name>
<dbReference type="PATRIC" id="fig|762968.3.peg.623"/>
<dbReference type="STRING" id="762968.HMPREF9441_00700"/>
<dbReference type="OrthoDB" id="1029140at2"/>
<evidence type="ECO:0000313" key="2">
    <source>
        <dbReference type="EMBL" id="EHH01390.1"/>
    </source>
</evidence>
<protein>
    <recommendedName>
        <fullName evidence="4">DUF3989 domain-containing protein</fullName>
    </recommendedName>
</protein>
<dbReference type="AlphaFoldDB" id="G5SMX3"/>
<dbReference type="Pfam" id="PF13150">
    <property type="entry name" value="TraL_transposon"/>
    <property type="match status" value="1"/>
</dbReference>
<reference evidence="2 3" key="1">
    <citation type="submission" date="2011-03" db="EMBL/GenBank/DDBJ databases">
        <authorList>
            <person name="Weinstock G."/>
            <person name="Sodergren E."/>
            <person name="Clifton S."/>
            <person name="Fulton L."/>
            <person name="Fulton B."/>
            <person name="Courtney L."/>
            <person name="Fronick C."/>
            <person name="Harrison M."/>
            <person name="Strong C."/>
            <person name="Farmer C."/>
            <person name="Delahaunty K."/>
            <person name="Markovic C."/>
            <person name="Hall O."/>
            <person name="Minx P."/>
            <person name="Tomlinson C."/>
            <person name="Mitreva M."/>
            <person name="Hou S."/>
            <person name="Chen J."/>
            <person name="Wollam A."/>
            <person name="Pepin K.H."/>
            <person name="Johnson M."/>
            <person name="Bhonagiri V."/>
            <person name="Zhang X."/>
            <person name="Suruliraj S."/>
            <person name="Warren W."/>
            <person name="Chinwalla A."/>
            <person name="Mardis E.R."/>
            <person name="Wilson R.K."/>
        </authorList>
    </citation>
    <scope>NUCLEOTIDE SEQUENCE [LARGE SCALE GENOMIC DNA]</scope>
    <source>
        <strain evidence="2 3">YIT 11840</strain>
    </source>
</reference>
<evidence type="ECO:0008006" key="4">
    <source>
        <dbReference type="Google" id="ProtNLM"/>
    </source>
</evidence>
<keyword evidence="1" id="KW-0812">Transmembrane</keyword>
<dbReference type="GeneID" id="93556411"/>
<evidence type="ECO:0000313" key="3">
    <source>
        <dbReference type="Proteomes" id="UP000003598"/>
    </source>
</evidence>
<dbReference type="EMBL" id="AFFY01000010">
    <property type="protein sequence ID" value="EHH01390.1"/>
    <property type="molecule type" value="Genomic_DNA"/>
</dbReference>
<keyword evidence="1" id="KW-0472">Membrane</keyword>
<evidence type="ECO:0000256" key="1">
    <source>
        <dbReference type="SAM" id="Phobius"/>
    </source>
</evidence>
<comment type="caution">
    <text evidence="2">The sequence shown here is derived from an EMBL/GenBank/DDBJ whole genome shotgun (WGS) entry which is preliminary data.</text>
</comment>
<feature type="transmembrane region" description="Helical" evidence="1">
    <location>
        <begin position="32"/>
        <end position="55"/>
    </location>
</feature>
<gene>
    <name evidence="2" type="ORF">HMPREF9441_00700</name>
</gene>